<dbReference type="EMBL" id="NHNI01000001">
    <property type="protein sequence ID" value="OZY87460.1"/>
    <property type="molecule type" value="Genomic_DNA"/>
</dbReference>
<protein>
    <submittedName>
        <fullName evidence="1">Uncharacterized protein</fullName>
    </submittedName>
</protein>
<evidence type="ECO:0000313" key="2">
    <source>
        <dbReference type="Proteomes" id="UP000216101"/>
    </source>
</evidence>
<evidence type="ECO:0000313" key="1">
    <source>
        <dbReference type="EMBL" id="OZY87460.1"/>
    </source>
</evidence>
<dbReference type="AlphaFoldDB" id="A0A266QCD9"/>
<reference evidence="2" key="1">
    <citation type="submission" date="2017-05" db="EMBL/GenBank/DDBJ databases">
        <authorList>
            <person name="Barney B.M."/>
        </authorList>
    </citation>
    <scope>NUCLEOTIDE SEQUENCE [LARGE SCALE GENOMIC DNA]</scope>
    <source>
        <strain evidence="2">PSBB022</strain>
    </source>
</reference>
<comment type="caution">
    <text evidence="1">The sequence shown here is derived from an EMBL/GenBank/DDBJ whole genome shotgun (WGS) entry which is preliminary data.</text>
</comment>
<name>A0A266QCD9_9GAMM</name>
<gene>
    <name evidence="1" type="ORF">CBP51_10930</name>
</gene>
<organism evidence="1 2">
    <name type="scientific">Cellvibrio mixtus</name>
    <dbReference type="NCBI Taxonomy" id="39650"/>
    <lineage>
        <taxon>Bacteria</taxon>
        <taxon>Pseudomonadati</taxon>
        <taxon>Pseudomonadota</taxon>
        <taxon>Gammaproteobacteria</taxon>
        <taxon>Cellvibrionales</taxon>
        <taxon>Cellvibrionaceae</taxon>
        <taxon>Cellvibrio</taxon>
    </lineage>
</organism>
<proteinExistence type="predicted"/>
<sequence length="64" mass="7689">MLNLRLCYRLGNIPRAHNLNMNEKNASCVKHWVIATHCCRQNYWQQKQQTTLEVRLVGDAWEKY</sequence>
<accession>A0A266QCD9</accession>
<dbReference type="Proteomes" id="UP000216101">
    <property type="component" value="Unassembled WGS sequence"/>
</dbReference>
<keyword evidence="2" id="KW-1185">Reference proteome</keyword>